<dbReference type="AlphaFoldDB" id="A0A7W7RJ62"/>
<gene>
    <name evidence="1" type="ORF">F4561_003770</name>
</gene>
<accession>A0A7W7RJ62</accession>
<evidence type="ECO:0008006" key="3">
    <source>
        <dbReference type="Google" id="ProtNLM"/>
    </source>
</evidence>
<protein>
    <recommendedName>
        <fullName evidence="3">Tetratricopeptide repeat protein</fullName>
    </recommendedName>
</protein>
<evidence type="ECO:0000313" key="2">
    <source>
        <dbReference type="Proteomes" id="UP000523007"/>
    </source>
</evidence>
<organism evidence="1 2">
    <name type="scientific">Lipingzhangella halophila</name>
    <dbReference type="NCBI Taxonomy" id="1783352"/>
    <lineage>
        <taxon>Bacteria</taxon>
        <taxon>Bacillati</taxon>
        <taxon>Actinomycetota</taxon>
        <taxon>Actinomycetes</taxon>
        <taxon>Streptosporangiales</taxon>
        <taxon>Nocardiopsidaceae</taxon>
        <taxon>Lipingzhangella</taxon>
    </lineage>
</organism>
<evidence type="ECO:0000313" key="1">
    <source>
        <dbReference type="EMBL" id="MBB4932950.1"/>
    </source>
</evidence>
<keyword evidence="2" id="KW-1185">Reference proteome</keyword>
<dbReference type="Proteomes" id="UP000523007">
    <property type="component" value="Unassembled WGS sequence"/>
</dbReference>
<reference evidence="1 2" key="1">
    <citation type="submission" date="2020-08" db="EMBL/GenBank/DDBJ databases">
        <title>Sequencing the genomes of 1000 actinobacteria strains.</title>
        <authorList>
            <person name="Klenk H.-P."/>
        </authorList>
    </citation>
    <scope>NUCLEOTIDE SEQUENCE [LARGE SCALE GENOMIC DNA]</scope>
    <source>
        <strain evidence="1 2">DSM 102030</strain>
    </source>
</reference>
<sequence length="92" mass="10350">MRVPTVCPLCKHRMGEPQPRCPDCRGDLGPLVQVIDAANRKFNEGVRWARKERWRLAAEAFSAALALNPGDEEAKELLDMVRNNNDRGHKVG</sequence>
<name>A0A7W7RJ62_9ACTN</name>
<proteinExistence type="predicted"/>
<dbReference type="EMBL" id="JACHJT010000001">
    <property type="protein sequence ID" value="MBB4932950.1"/>
    <property type="molecule type" value="Genomic_DNA"/>
</dbReference>
<dbReference type="RefSeq" id="WP_184580647.1">
    <property type="nucleotide sequence ID" value="NZ_JACHJT010000001.1"/>
</dbReference>
<comment type="caution">
    <text evidence="1">The sequence shown here is derived from an EMBL/GenBank/DDBJ whole genome shotgun (WGS) entry which is preliminary data.</text>
</comment>